<reference evidence="1" key="2">
    <citation type="journal article" date="2015" name="Fish Shellfish Immunol.">
        <title>Early steps in the European eel (Anguilla anguilla)-Vibrio vulnificus interaction in the gills: Role of the RtxA13 toxin.</title>
        <authorList>
            <person name="Callol A."/>
            <person name="Pajuelo D."/>
            <person name="Ebbesson L."/>
            <person name="Teles M."/>
            <person name="MacKenzie S."/>
            <person name="Amaro C."/>
        </authorList>
    </citation>
    <scope>NUCLEOTIDE SEQUENCE</scope>
</reference>
<name>A0A0E9PWI1_ANGAN</name>
<evidence type="ECO:0000313" key="1">
    <source>
        <dbReference type="EMBL" id="JAH08445.1"/>
    </source>
</evidence>
<protein>
    <submittedName>
        <fullName evidence="1">Uncharacterized protein</fullName>
    </submittedName>
</protein>
<sequence length="16" mass="1836">MEDVKKEMVKVRADSA</sequence>
<dbReference type="EMBL" id="GBXM01100132">
    <property type="protein sequence ID" value="JAH08445.1"/>
    <property type="molecule type" value="Transcribed_RNA"/>
</dbReference>
<proteinExistence type="predicted"/>
<dbReference type="AlphaFoldDB" id="A0A0E9PWI1"/>
<reference evidence="1" key="1">
    <citation type="submission" date="2014-11" db="EMBL/GenBank/DDBJ databases">
        <authorList>
            <person name="Amaro Gonzalez C."/>
        </authorList>
    </citation>
    <scope>NUCLEOTIDE SEQUENCE</scope>
</reference>
<accession>A0A0E9PWI1</accession>
<organism evidence="1">
    <name type="scientific">Anguilla anguilla</name>
    <name type="common">European freshwater eel</name>
    <name type="synonym">Muraena anguilla</name>
    <dbReference type="NCBI Taxonomy" id="7936"/>
    <lineage>
        <taxon>Eukaryota</taxon>
        <taxon>Metazoa</taxon>
        <taxon>Chordata</taxon>
        <taxon>Craniata</taxon>
        <taxon>Vertebrata</taxon>
        <taxon>Euteleostomi</taxon>
        <taxon>Actinopterygii</taxon>
        <taxon>Neopterygii</taxon>
        <taxon>Teleostei</taxon>
        <taxon>Anguilliformes</taxon>
        <taxon>Anguillidae</taxon>
        <taxon>Anguilla</taxon>
    </lineage>
</organism>